<proteinExistence type="predicted"/>
<name>K9VC98_9CYAN</name>
<dbReference type="HOGENOM" id="CLU_203775_1_0_3"/>
<sequence>MNQQPRIPDAETRKRHVEKMREVCQQLDALTLNLDELIAIFEADNRRQRRERLAGKYRRVESQVVE</sequence>
<dbReference type="EMBL" id="CP003614">
    <property type="protein sequence ID" value="AFZ05526.1"/>
    <property type="molecule type" value="Genomic_DNA"/>
</dbReference>
<dbReference type="OrthoDB" id="574440at2"/>
<evidence type="ECO:0000313" key="2">
    <source>
        <dbReference type="Proteomes" id="UP000010478"/>
    </source>
</evidence>
<keyword evidence="2" id="KW-1185">Reference proteome</keyword>
<gene>
    <name evidence="1" type="ORF">Osc7112_0960</name>
</gene>
<dbReference type="AlphaFoldDB" id="K9VC98"/>
<dbReference type="eggNOG" id="ENOG5033J24">
    <property type="taxonomic scope" value="Bacteria"/>
</dbReference>
<evidence type="ECO:0000313" key="1">
    <source>
        <dbReference type="EMBL" id="AFZ05526.1"/>
    </source>
</evidence>
<protein>
    <submittedName>
        <fullName evidence="1">Uncharacterized protein</fullName>
    </submittedName>
</protein>
<accession>K9VC98</accession>
<dbReference type="RefSeq" id="WP_015174854.1">
    <property type="nucleotide sequence ID" value="NC_019729.1"/>
</dbReference>
<reference evidence="1 2" key="1">
    <citation type="submission" date="2012-05" db="EMBL/GenBank/DDBJ databases">
        <title>Finished chromosome of genome of Oscillatoria sp. PCC 7112.</title>
        <authorList>
            <consortium name="US DOE Joint Genome Institute"/>
            <person name="Gugger M."/>
            <person name="Coursin T."/>
            <person name="Rippka R."/>
            <person name="Tandeau De Marsac N."/>
            <person name="Huntemann M."/>
            <person name="Wei C.-L."/>
            <person name="Han J."/>
            <person name="Detter J.C."/>
            <person name="Han C."/>
            <person name="Tapia R."/>
            <person name="Davenport K."/>
            <person name="Daligault H."/>
            <person name="Erkkila T."/>
            <person name="Gu W."/>
            <person name="Munk A.C.C."/>
            <person name="Teshima H."/>
            <person name="Xu Y."/>
            <person name="Chain P."/>
            <person name="Chen A."/>
            <person name="Krypides N."/>
            <person name="Mavromatis K."/>
            <person name="Markowitz V."/>
            <person name="Szeto E."/>
            <person name="Ivanova N."/>
            <person name="Mikhailova N."/>
            <person name="Ovchinnikova G."/>
            <person name="Pagani I."/>
            <person name="Pati A."/>
            <person name="Goodwin L."/>
            <person name="Peters L."/>
            <person name="Pitluck S."/>
            <person name="Woyke T."/>
            <person name="Kerfeld C."/>
        </authorList>
    </citation>
    <scope>NUCLEOTIDE SEQUENCE [LARGE SCALE GENOMIC DNA]</scope>
    <source>
        <strain evidence="1 2">PCC 7112</strain>
    </source>
</reference>
<dbReference type="Proteomes" id="UP000010478">
    <property type="component" value="Chromosome"/>
</dbReference>
<dbReference type="KEGG" id="oni:Osc7112_0960"/>
<dbReference type="STRING" id="179408.Osc7112_0960"/>
<organism evidence="1 2">
    <name type="scientific">Phormidium nigroviride PCC 7112</name>
    <dbReference type="NCBI Taxonomy" id="179408"/>
    <lineage>
        <taxon>Bacteria</taxon>
        <taxon>Bacillati</taxon>
        <taxon>Cyanobacteriota</taxon>
        <taxon>Cyanophyceae</taxon>
        <taxon>Oscillatoriophycideae</taxon>
        <taxon>Oscillatoriales</taxon>
        <taxon>Oscillatoriaceae</taxon>
        <taxon>Phormidium</taxon>
    </lineage>
</organism>